<dbReference type="eggNOG" id="ENOG502T73K">
    <property type="taxonomic scope" value="Eukaryota"/>
</dbReference>
<accession>B4M7R6</accession>
<dbReference type="EMBL" id="CH940653">
    <property type="protein sequence ID" value="EDW62833.2"/>
    <property type="molecule type" value="Genomic_DNA"/>
</dbReference>
<organism evidence="1 2">
    <name type="scientific">Drosophila virilis</name>
    <name type="common">Fruit fly</name>
    <dbReference type="NCBI Taxonomy" id="7244"/>
    <lineage>
        <taxon>Eukaryota</taxon>
        <taxon>Metazoa</taxon>
        <taxon>Ecdysozoa</taxon>
        <taxon>Arthropoda</taxon>
        <taxon>Hexapoda</taxon>
        <taxon>Insecta</taxon>
        <taxon>Pterygota</taxon>
        <taxon>Neoptera</taxon>
        <taxon>Endopterygota</taxon>
        <taxon>Diptera</taxon>
        <taxon>Brachycera</taxon>
        <taxon>Muscomorpha</taxon>
        <taxon>Ephydroidea</taxon>
        <taxon>Drosophilidae</taxon>
        <taxon>Drosophila</taxon>
    </lineage>
</organism>
<protein>
    <submittedName>
        <fullName evidence="1">Uncharacterized protein</fullName>
    </submittedName>
</protein>
<dbReference type="HOGENOM" id="CLU_1940327_0_0_1"/>
<dbReference type="InParanoid" id="B4M7R6"/>
<keyword evidence="2" id="KW-1185">Reference proteome</keyword>
<proteinExistence type="predicted"/>
<evidence type="ECO:0000313" key="1">
    <source>
        <dbReference type="EMBL" id="EDW62833.2"/>
    </source>
</evidence>
<evidence type="ECO:0000313" key="2">
    <source>
        <dbReference type="Proteomes" id="UP000008792"/>
    </source>
</evidence>
<dbReference type="AlphaFoldDB" id="B4M7R6"/>
<sequence length="234" mass="27079">MSDFDDNATGFDMDKQLEYSDQPMELIGAEANQKSVDIPEITQLLKQFAGLCLNYTDSDNNCVRQVVTYDQNISSKILEEKMQLLCSLNNSVSIKLCTVERVDNMHKQLLQQFHDLFNDENEYVRAYAEHCDQAIKAKEAIADQSEHDEYTEMPYVRLMECIAELQTQRTAIHAGTADIVAKYKLRLKERDMLYKSMLDETATLEKYELEAIELLEQLELEKCPRALNQETQLK</sequence>
<name>B4M7R6_DROVI</name>
<dbReference type="Proteomes" id="UP000008792">
    <property type="component" value="Unassembled WGS sequence"/>
</dbReference>
<gene>
    <name evidence="1" type="primary">Dvir\GJ16397</name>
    <name evidence="1" type="ORF">Dvir_GJ16397</name>
</gene>
<dbReference type="OrthoDB" id="7837557at2759"/>
<reference evidence="1 2" key="1">
    <citation type="journal article" date="2007" name="Nature">
        <title>Evolution of genes and genomes on the Drosophila phylogeny.</title>
        <authorList>
            <consortium name="Drosophila 12 Genomes Consortium"/>
            <person name="Clark A.G."/>
            <person name="Eisen M.B."/>
            <person name="Smith D.R."/>
            <person name="Bergman C.M."/>
            <person name="Oliver B."/>
            <person name="Markow T.A."/>
            <person name="Kaufman T.C."/>
            <person name="Kellis M."/>
            <person name="Gelbart W."/>
            <person name="Iyer V.N."/>
            <person name="Pollard D.A."/>
            <person name="Sackton T.B."/>
            <person name="Larracuente A.M."/>
            <person name="Singh N.D."/>
            <person name="Abad J.P."/>
            <person name="Abt D.N."/>
            <person name="Adryan B."/>
            <person name="Aguade M."/>
            <person name="Akashi H."/>
            <person name="Anderson W.W."/>
            <person name="Aquadro C.F."/>
            <person name="Ardell D.H."/>
            <person name="Arguello R."/>
            <person name="Artieri C.G."/>
            <person name="Barbash D.A."/>
            <person name="Barker D."/>
            <person name="Barsanti P."/>
            <person name="Batterham P."/>
            <person name="Batzoglou S."/>
            <person name="Begun D."/>
            <person name="Bhutkar A."/>
            <person name="Blanco E."/>
            <person name="Bosak S.A."/>
            <person name="Bradley R.K."/>
            <person name="Brand A.D."/>
            <person name="Brent M.R."/>
            <person name="Brooks A.N."/>
            <person name="Brown R.H."/>
            <person name="Butlin R.K."/>
            <person name="Caggese C."/>
            <person name="Calvi B.R."/>
            <person name="Bernardo de Carvalho A."/>
            <person name="Caspi A."/>
            <person name="Castrezana S."/>
            <person name="Celniker S.E."/>
            <person name="Chang J.L."/>
            <person name="Chapple C."/>
            <person name="Chatterji S."/>
            <person name="Chinwalla A."/>
            <person name="Civetta A."/>
            <person name="Clifton S.W."/>
            <person name="Comeron J.M."/>
            <person name="Costello J.C."/>
            <person name="Coyne J.A."/>
            <person name="Daub J."/>
            <person name="David R.G."/>
            <person name="Delcher A.L."/>
            <person name="Delehaunty K."/>
            <person name="Do C.B."/>
            <person name="Ebling H."/>
            <person name="Edwards K."/>
            <person name="Eickbush T."/>
            <person name="Evans J.D."/>
            <person name="Filipski A."/>
            <person name="Findeiss S."/>
            <person name="Freyhult E."/>
            <person name="Fulton L."/>
            <person name="Fulton R."/>
            <person name="Garcia A.C."/>
            <person name="Gardiner A."/>
            <person name="Garfield D.A."/>
            <person name="Garvin B.E."/>
            <person name="Gibson G."/>
            <person name="Gilbert D."/>
            <person name="Gnerre S."/>
            <person name="Godfrey J."/>
            <person name="Good R."/>
            <person name="Gotea V."/>
            <person name="Gravely B."/>
            <person name="Greenberg A.J."/>
            <person name="Griffiths-Jones S."/>
            <person name="Gross S."/>
            <person name="Guigo R."/>
            <person name="Gustafson E.A."/>
            <person name="Haerty W."/>
            <person name="Hahn M.W."/>
            <person name="Halligan D.L."/>
            <person name="Halpern A.L."/>
            <person name="Halter G.M."/>
            <person name="Han M.V."/>
            <person name="Heger A."/>
            <person name="Hillier L."/>
            <person name="Hinrichs A.S."/>
            <person name="Holmes I."/>
            <person name="Hoskins R.A."/>
            <person name="Hubisz M.J."/>
            <person name="Hultmark D."/>
            <person name="Huntley M.A."/>
            <person name="Jaffe D.B."/>
            <person name="Jagadeeshan S."/>
            <person name="Jeck W.R."/>
            <person name="Johnson J."/>
            <person name="Jones C.D."/>
            <person name="Jordan W.C."/>
            <person name="Karpen G.H."/>
            <person name="Kataoka E."/>
            <person name="Keightley P.D."/>
            <person name="Kheradpour P."/>
            <person name="Kirkness E.F."/>
            <person name="Koerich L.B."/>
            <person name="Kristiansen K."/>
            <person name="Kudrna D."/>
            <person name="Kulathinal R.J."/>
            <person name="Kumar S."/>
            <person name="Kwok R."/>
            <person name="Lander E."/>
            <person name="Langley C.H."/>
            <person name="Lapoint R."/>
            <person name="Lazzaro B.P."/>
            <person name="Lee S.J."/>
            <person name="Levesque L."/>
            <person name="Li R."/>
            <person name="Lin C.F."/>
            <person name="Lin M.F."/>
            <person name="Lindblad-Toh K."/>
            <person name="Llopart A."/>
            <person name="Long M."/>
            <person name="Low L."/>
            <person name="Lozovsky E."/>
            <person name="Lu J."/>
            <person name="Luo M."/>
            <person name="Machado C.A."/>
            <person name="Makalowski W."/>
            <person name="Marzo M."/>
            <person name="Matsuda M."/>
            <person name="Matzkin L."/>
            <person name="McAllister B."/>
            <person name="McBride C.S."/>
            <person name="McKernan B."/>
            <person name="McKernan K."/>
            <person name="Mendez-Lago M."/>
            <person name="Minx P."/>
            <person name="Mollenhauer M.U."/>
            <person name="Montooth K."/>
            <person name="Mount S.M."/>
            <person name="Mu X."/>
            <person name="Myers E."/>
            <person name="Negre B."/>
            <person name="Newfeld S."/>
            <person name="Nielsen R."/>
            <person name="Noor M.A."/>
            <person name="O'Grady P."/>
            <person name="Pachter L."/>
            <person name="Papaceit M."/>
            <person name="Parisi M.J."/>
            <person name="Parisi M."/>
            <person name="Parts L."/>
            <person name="Pedersen J.S."/>
            <person name="Pesole G."/>
            <person name="Phillippy A.M."/>
            <person name="Ponting C.P."/>
            <person name="Pop M."/>
            <person name="Porcelli D."/>
            <person name="Powell J.R."/>
            <person name="Prohaska S."/>
            <person name="Pruitt K."/>
            <person name="Puig M."/>
            <person name="Quesneville H."/>
            <person name="Ram K.R."/>
            <person name="Rand D."/>
            <person name="Rasmussen M.D."/>
            <person name="Reed L.K."/>
            <person name="Reenan R."/>
            <person name="Reily A."/>
            <person name="Remington K.A."/>
            <person name="Rieger T.T."/>
            <person name="Ritchie M.G."/>
            <person name="Robin C."/>
            <person name="Rogers Y.H."/>
            <person name="Rohde C."/>
            <person name="Rozas J."/>
            <person name="Rubenfield M.J."/>
            <person name="Ruiz A."/>
            <person name="Russo S."/>
            <person name="Salzberg S.L."/>
            <person name="Sanchez-Gracia A."/>
            <person name="Saranga D.J."/>
            <person name="Sato H."/>
            <person name="Schaeffer S.W."/>
            <person name="Schatz M.C."/>
            <person name="Schlenke T."/>
            <person name="Schwartz R."/>
            <person name="Segarra C."/>
            <person name="Singh R.S."/>
            <person name="Sirot L."/>
            <person name="Sirota M."/>
            <person name="Sisneros N.B."/>
            <person name="Smith C.D."/>
            <person name="Smith T.F."/>
            <person name="Spieth J."/>
            <person name="Stage D.E."/>
            <person name="Stark A."/>
            <person name="Stephan W."/>
            <person name="Strausberg R.L."/>
            <person name="Strempel S."/>
            <person name="Sturgill D."/>
            <person name="Sutton G."/>
            <person name="Sutton G.G."/>
            <person name="Tao W."/>
            <person name="Teichmann S."/>
            <person name="Tobari Y.N."/>
            <person name="Tomimura Y."/>
            <person name="Tsolas J.M."/>
            <person name="Valente V.L."/>
            <person name="Venter E."/>
            <person name="Venter J.C."/>
            <person name="Vicario S."/>
            <person name="Vieira F.G."/>
            <person name="Vilella A.J."/>
            <person name="Villasante A."/>
            <person name="Walenz B."/>
            <person name="Wang J."/>
            <person name="Wasserman M."/>
            <person name="Watts T."/>
            <person name="Wilson D."/>
            <person name="Wilson R.K."/>
            <person name="Wing R.A."/>
            <person name="Wolfner M.F."/>
            <person name="Wong A."/>
            <person name="Wong G.K."/>
            <person name="Wu C.I."/>
            <person name="Wu G."/>
            <person name="Yamamoto D."/>
            <person name="Yang H.P."/>
            <person name="Yang S.P."/>
            <person name="Yorke J.A."/>
            <person name="Yoshida K."/>
            <person name="Zdobnov E."/>
            <person name="Zhang P."/>
            <person name="Zhang Y."/>
            <person name="Zimin A.V."/>
            <person name="Baldwin J."/>
            <person name="Abdouelleil A."/>
            <person name="Abdulkadir J."/>
            <person name="Abebe A."/>
            <person name="Abera B."/>
            <person name="Abreu J."/>
            <person name="Acer S.C."/>
            <person name="Aftuck L."/>
            <person name="Alexander A."/>
            <person name="An P."/>
            <person name="Anderson E."/>
            <person name="Anderson S."/>
            <person name="Arachi H."/>
            <person name="Azer M."/>
            <person name="Bachantsang P."/>
            <person name="Barry A."/>
            <person name="Bayul T."/>
            <person name="Berlin A."/>
            <person name="Bessette D."/>
            <person name="Bloom T."/>
            <person name="Blye J."/>
            <person name="Boguslavskiy L."/>
            <person name="Bonnet C."/>
            <person name="Boukhgalter B."/>
            <person name="Bourzgui I."/>
            <person name="Brown A."/>
            <person name="Cahill P."/>
            <person name="Channer S."/>
            <person name="Cheshatsang Y."/>
            <person name="Chuda L."/>
            <person name="Citroen M."/>
            <person name="Collymore A."/>
            <person name="Cooke P."/>
            <person name="Costello M."/>
            <person name="D'Aco K."/>
            <person name="Daza R."/>
            <person name="De Haan G."/>
            <person name="DeGray S."/>
            <person name="DeMaso C."/>
            <person name="Dhargay N."/>
            <person name="Dooley K."/>
            <person name="Dooley E."/>
            <person name="Doricent M."/>
            <person name="Dorje P."/>
            <person name="Dorjee K."/>
            <person name="Dupes A."/>
            <person name="Elong R."/>
            <person name="Falk J."/>
            <person name="Farina A."/>
            <person name="Faro S."/>
            <person name="Ferguson D."/>
            <person name="Fisher S."/>
            <person name="Foley C.D."/>
            <person name="Franke A."/>
            <person name="Friedrich D."/>
            <person name="Gadbois L."/>
            <person name="Gearin G."/>
            <person name="Gearin C.R."/>
            <person name="Giannoukos G."/>
            <person name="Goode T."/>
            <person name="Graham J."/>
            <person name="Grandbois E."/>
            <person name="Grewal S."/>
            <person name="Gyaltsen K."/>
            <person name="Hafez N."/>
            <person name="Hagos B."/>
            <person name="Hall J."/>
            <person name="Henson C."/>
            <person name="Hollinger A."/>
            <person name="Honan T."/>
            <person name="Huard M.D."/>
            <person name="Hughes L."/>
            <person name="Hurhula B."/>
            <person name="Husby M.E."/>
            <person name="Kamat A."/>
            <person name="Kanga B."/>
            <person name="Kashin S."/>
            <person name="Khazanovich D."/>
            <person name="Kisner P."/>
            <person name="Lance K."/>
            <person name="Lara M."/>
            <person name="Lee W."/>
            <person name="Lennon N."/>
            <person name="Letendre F."/>
            <person name="LeVine R."/>
            <person name="Lipovsky A."/>
            <person name="Liu X."/>
            <person name="Liu J."/>
            <person name="Liu S."/>
            <person name="Lokyitsang T."/>
            <person name="Lokyitsang Y."/>
            <person name="Lubonja R."/>
            <person name="Lui A."/>
            <person name="MacDonald P."/>
            <person name="Magnisalis V."/>
            <person name="Maru K."/>
            <person name="Matthews C."/>
            <person name="McCusker W."/>
            <person name="McDonough S."/>
            <person name="Mehta T."/>
            <person name="Meldrim J."/>
            <person name="Meneus L."/>
            <person name="Mihai O."/>
            <person name="Mihalev A."/>
            <person name="Mihova T."/>
            <person name="Mittelman R."/>
            <person name="Mlenga V."/>
            <person name="Montmayeur A."/>
            <person name="Mulrain L."/>
            <person name="Navidi A."/>
            <person name="Naylor J."/>
            <person name="Negash T."/>
            <person name="Nguyen T."/>
            <person name="Nguyen N."/>
            <person name="Nicol R."/>
            <person name="Norbu C."/>
            <person name="Norbu N."/>
            <person name="Novod N."/>
            <person name="O'Neill B."/>
            <person name="Osman S."/>
            <person name="Markiewicz E."/>
            <person name="Oyono O.L."/>
            <person name="Patti C."/>
            <person name="Phunkhang P."/>
            <person name="Pierre F."/>
            <person name="Priest M."/>
            <person name="Raghuraman S."/>
            <person name="Rege F."/>
            <person name="Reyes R."/>
            <person name="Rise C."/>
            <person name="Rogov P."/>
            <person name="Ross K."/>
            <person name="Ryan E."/>
            <person name="Settipalli S."/>
            <person name="Shea T."/>
            <person name="Sherpa N."/>
            <person name="Shi L."/>
            <person name="Shih D."/>
            <person name="Sparrow T."/>
            <person name="Spaulding J."/>
            <person name="Stalker J."/>
            <person name="Stange-Thomann N."/>
            <person name="Stavropoulos S."/>
            <person name="Stone C."/>
            <person name="Strader C."/>
            <person name="Tesfaye S."/>
            <person name="Thomson T."/>
            <person name="Thoulutsang Y."/>
            <person name="Thoulutsang D."/>
            <person name="Topham K."/>
            <person name="Topping I."/>
            <person name="Tsamla T."/>
            <person name="Vassiliev H."/>
            <person name="Vo A."/>
            <person name="Wangchuk T."/>
            <person name="Wangdi T."/>
            <person name="Weiand M."/>
            <person name="Wilkinson J."/>
            <person name="Wilson A."/>
            <person name="Yadav S."/>
            <person name="Young G."/>
            <person name="Yu Q."/>
            <person name="Zembek L."/>
            <person name="Zhong D."/>
            <person name="Zimmer A."/>
            <person name="Zwirko Z."/>
            <person name="Jaffe D.B."/>
            <person name="Alvarez P."/>
            <person name="Brockman W."/>
            <person name="Butler J."/>
            <person name="Chin C."/>
            <person name="Gnerre S."/>
            <person name="Grabherr M."/>
            <person name="Kleber M."/>
            <person name="Mauceli E."/>
            <person name="MacCallum I."/>
        </authorList>
    </citation>
    <scope>NUCLEOTIDE SEQUENCE [LARGE SCALE GENOMIC DNA]</scope>
    <source>
        <strain evidence="2">Tucson 15010-1051.87</strain>
    </source>
</reference>
<dbReference type="KEGG" id="dvi:6633488"/>